<dbReference type="EMBL" id="JDSS02000016">
    <property type="protein sequence ID" value="KFB69264.1"/>
    <property type="molecule type" value="Genomic_DNA"/>
</dbReference>
<evidence type="ECO:0000313" key="3">
    <source>
        <dbReference type="EMBL" id="KFB69264.1"/>
    </source>
</evidence>
<proteinExistence type="predicted"/>
<organism evidence="3 4">
    <name type="scientific">Candidatus Accumulibacter vicinus</name>
    <dbReference type="NCBI Taxonomy" id="2954382"/>
    <lineage>
        <taxon>Bacteria</taxon>
        <taxon>Pseudomonadati</taxon>
        <taxon>Pseudomonadota</taxon>
        <taxon>Betaproteobacteria</taxon>
        <taxon>Candidatus Accumulibacter</taxon>
    </lineage>
</organism>
<evidence type="ECO:0000259" key="2">
    <source>
        <dbReference type="Pfam" id="PF04986"/>
    </source>
</evidence>
<dbReference type="Proteomes" id="UP000019812">
    <property type="component" value="Unassembled WGS sequence"/>
</dbReference>
<comment type="caution">
    <text evidence="3">The sequence shown here is derived from an EMBL/GenBank/DDBJ whole genome shotgun (WGS) entry which is preliminary data.</text>
</comment>
<feature type="domain" description="Transposase IS801/IS1294" evidence="2">
    <location>
        <begin position="2"/>
        <end position="32"/>
    </location>
</feature>
<dbReference type="GO" id="GO:0004803">
    <property type="term" value="F:transposase activity"/>
    <property type="evidence" value="ECO:0007669"/>
    <property type="project" value="InterPro"/>
</dbReference>
<dbReference type="AlphaFoldDB" id="A0A084Y3H0"/>
<reference evidence="3 4" key="1">
    <citation type="submission" date="2014-07" db="EMBL/GenBank/DDBJ databases">
        <title>Expanding our view of genomic diversity in Candidatus Accumulibacter clades.</title>
        <authorList>
            <person name="Skennerton C.T."/>
            <person name="Barr J.J."/>
            <person name="Slater F.R."/>
            <person name="Bond P.L."/>
            <person name="Tyson G.W."/>
        </authorList>
    </citation>
    <scope>NUCLEOTIDE SEQUENCE [LARGE SCALE GENOMIC DNA]</scope>
    <source>
        <strain evidence="4">SK-01</strain>
    </source>
</reference>
<accession>A0A084Y3H0</accession>
<evidence type="ECO:0000256" key="1">
    <source>
        <dbReference type="SAM" id="MobiDB-lite"/>
    </source>
</evidence>
<dbReference type="Pfam" id="PF04986">
    <property type="entry name" value="Y2_Tnp"/>
    <property type="match status" value="1"/>
</dbReference>
<evidence type="ECO:0000313" key="4">
    <source>
        <dbReference type="Proteomes" id="UP000019812"/>
    </source>
</evidence>
<feature type="compositionally biased region" description="Low complexity" evidence="1">
    <location>
        <begin position="54"/>
        <end position="72"/>
    </location>
</feature>
<dbReference type="GO" id="GO:0003677">
    <property type="term" value="F:DNA binding"/>
    <property type="evidence" value="ECO:0007669"/>
    <property type="project" value="InterPro"/>
</dbReference>
<dbReference type="GO" id="GO:0006313">
    <property type="term" value="P:DNA transposition"/>
    <property type="evidence" value="ECO:0007669"/>
    <property type="project" value="InterPro"/>
</dbReference>
<sequence length="141" mass="15038">MLTPLELIERLAARIPPPRRHRHRDYGVLAPNVPLRGQVTALAGVPDGTPAAGATESIAPPAAPSATPSRSSESTEEAPGEEQAIHRRAARYAWALLLARIDEVLPLLCPRCGGEMRIIAFLTDGDAIRDILTQLLTPVAG</sequence>
<dbReference type="STRING" id="1457154.CAPSK01_001009"/>
<name>A0A084Y3H0_9PROT</name>
<dbReference type="InterPro" id="IPR007069">
    <property type="entry name" value="Transposase_32"/>
</dbReference>
<gene>
    <name evidence="3" type="ORF">CAPSK01_001009</name>
</gene>
<protein>
    <submittedName>
        <fullName evidence="3">Putative transposase</fullName>
    </submittedName>
</protein>
<feature type="region of interest" description="Disordered" evidence="1">
    <location>
        <begin position="42"/>
        <end position="84"/>
    </location>
</feature>